<dbReference type="EMBL" id="OUNR01000001">
    <property type="protein sequence ID" value="SPP63119.1"/>
    <property type="molecule type" value="Genomic_DNA"/>
</dbReference>
<evidence type="ECO:0000313" key="3">
    <source>
        <dbReference type="EMBL" id="SPP63119.1"/>
    </source>
</evidence>
<dbReference type="PANTHER" id="PTHR43283:SF3">
    <property type="entry name" value="BETA-LACTAMASE FAMILY PROTEIN (AFU_ORTHOLOGUE AFUA_5G07500)"/>
    <property type="match status" value="1"/>
</dbReference>
<dbReference type="InParanoid" id="A0A330L1I6"/>
<dbReference type="InterPro" id="IPR001466">
    <property type="entry name" value="Beta-lactam-related"/>
</dbReference>
<dbReference type="PANTHER" id="PTHR43283">
    <property type="entry name" value="BETA-LACTAMASE-RELATED"/>
    <property type="match status" value="1"/>
</dbReference>
<dbReference type="AlphaFoldDB" id="A0A330L1I6"/>
<accession>A0A330L1I6</accession>
<gene>
    <name evidence="3" type="ORF">NITLEN_10205</name>
</gene>
<dbReference type="SUPFAM" id="SSF56601">
    <property type="entry name" value="beta-lactamase/transpeptidase-like"/>
    <property type="match status" value="1"/>
</dbReference>
<proteinExistence type="predicted"/>
<dbReference type="Pfam" id="PF00144">
    <property type="entry name" value="Beta-lactamase"/>
    <property type="match status" value="1"/>
</dbReference>
<dbReference type="InterPro" id="IPR012338">
    <property type="entry name" value="Beta-lactam/transpept-like"/>
</dbReference>
<protein>
    <recommendedName>
        <fullName evidence="2">Beta-lactamase-related domain-containing protein</fullName>
    </recommendedName>
</protein>
<dbReference type="PROSITE" id="PS51257">
    <property type="entry name" value="PROKAR_LIPOPROTEIN"/>
    <property type="match status" value="1"/>
</dbReference>
<dbReference type="Gene3D" id="3.40.710.10">
    <property type="entry name" value="DD-peptidase/beta-lactamase superfamily"/>
    <property type="match status" value="1"/>
</dbReference>
<feature type="signal peptide" evidence="1">
    <location>
        <begin position="1"/>
        <end position="24"/>
    </location>
</feature>
<dbReference type="RefSeq" id="WP_121987702.1">
    <property type="nucleotide sequence ID" value="NZ_OUNR01000001.1"/>
</dbReference>
<feature type="domain" description="Beta-lactamase-related" evidence="2">
    <location>
        <begin position="80"/>
        <end position="334"/>
    </location>
</feature>
<sequence length="364" mass="39050">MRHTPFLAISLSFALSLLSGCGGGGSDTPPAPSPVTGPSCSVAQLEGAMDSTLAQTSSEVDFSFSVERQDGRRYTYNRGGSTLLTSYESASTSKMVSAVIILRLVEKGYLSLTDKPQRYMTTWPITNTDPLFNMTLEQLLSFTSGLTTEPPCQDFGGSSFETCVNSIATTNAGNGMTPGQQFYYASTHLQVAGLMAIKARGVATWQDVFTEFKTQTGLFSTSTYDLPSATNPRLAGGMHWTGEEYMAFLKALKNGSLLNATSMGQLLADHTASVVIAHSPALDGLGEDWHYGLGLWHECQSPTFNCTAGTRVSSPGAYGAYPFWDRSHGYIGIVARQGALGTFPQGSAIERSVRPDVEQWLTCP</sequence>
<dbReference type="InterPro" id="IPR050789">
    <property type="entry name" value="Diverse_Enzym_Activities"/>
</dbReference>
<evidence type="ECO:0000313" key="4">
    <source>
        <dbReference type="Proteomes" id="UP000248168"/>
    </source>
</evidence>
<organism evidence="3 4">
    <name type="scientific">Nitrospira lenta</name>
    <dbReference type="NCBI Taxonomy" id="1436998"/>
    <lineage>
        <taxon>Bacteria</taxon>
        <taxon>Pseudomonadati</taxon>
        <taxon>Nitrospirota</taxon>
        <taxon>Nitrospiria</taxon>
        <taxon>Nitrospirales</taxon>
        <taxon>Nitrospiraceae</taxon>
        <taxon>Nitrospira</taxon>
    </lineage>
</organism>
<reference evidence="4" key="1">
    <citation type="submission" date="2018-04" db="EMBL/GenBank/DDBJ databases">
        <authorList>
            <person name="Lucker S."/>
            <person name="Sakoula D."/>
        </authorList>
    </citation>
    <scope>NUCLEOTIDE SEQUENCE [LARGE SCALE GENOMIC DNA]</scope>
</reference>
<evidence type="ECO:0000256" key="1">
    <source>
        <dbReference type="SAM" id="SignalP"/>
    </source>
</evidence>
<dbReference type="Proteomes" id="UP000248168">
    <property type="component" value="Unassembled WGS sequence"/>
</dbReference>
<keyword evidence="1" id="KW-0732">Signal</keyword>
<evidence type="ECO:0000259" key="2">
    <source>
        <dbReference type="Pfam" id="PF00144"/>
    </source>
</evidence>
<dbReference type="OrthoDB" id="5705574at2"/>
<name>A0A330L1I6_9BACT</name>
<keyword evidence="4" id="KW-1185">Reference proteome</keyword>
<feature type="chain" id="PRO_5016375982" description="Beta-lactamase-related domain-containing protein" evidence="1">
    <location>
        <begin position="25"/>
        <end position="364"/>
    </location>
</feature>